<feature type="compositionally biased region" description="Polar residues" evidence="1">
    <location>
        <begin position="37"/>
        <end position="50"/>
    </location>
</feature>
<gene>
    <name evidence="2" type="ORF">PQR79_18995</name>
</gene>
<keyword evidence="3" id="KW-1185">Reference proteome</keyword>
<sequence>MKTTSSLWVGALWQAAMPMAQEEQSSSTTAKVAEPSASVTQQAQHTINPA</sequence>
<evidence type="ECO:0000313" key="2">
    <source>
        <dbReference type="EMBL" id="MDD8061157.1"/>
    </source>
</evidence>
<organism evidence="2 3">
    <name type="scientific">Shewanella metallivivens</name>
    <dbReference type="NCBI Taxonomy" id="2872342"/>
    <lineage>
        <taxon>Bacteria</taxon>
        <taxon>Pseudomonadati</taxon>
        <taxon>Pseudomonadota</taxon>
        <taxon>Gammaproteobacteria</taxon>
        <taxon>Alteromonadales</taxon>
        <taxon>Shewanellaceae</taxon>
        <taxon>Shewanella</taxon>
    </lineage>
</organism>
<dbReference type="EMBL" id="JAQQPZ010000015">
    <property type="protein sequence ID" value="MDD8061157.1"/>
    <property type="molecule type" value="Genomic_DNA"/>
</dbReference>
<protein>
    <submittedName>
        <fullName evidence="2">Uncharacterized protein</fullName>
    </submittedName>
</protein>
<comment type="caution">
    <text evidence="2">The sequence shown here is derived from an EMBL/GenBank/DDBJ whole genome shotgun (WGS) entry which is preliminary data.</text>
</comment>
<proteinExistence type="predicted"/>
<dbReference type="RefSeq" id="WP_238106194.1">
    <property type="nucleotide sequence ID" value="NZ_JAQQPZ010000015.1"/>
</dbReference>
<feature type="region of interest" description="Disordered" evidence="1">
    <location>
        <begin position="20"/>
        <end position="50"/>
    </location>
</feature>
<accession>A0ABT5TRM5</accession>
<dbReference type="Proteomes" id="UP001213691">
    <property type="component" value="Unassembled WGS sequence"/>
</dbReference>
<name>A0ABT5TRM5_9GAMM</name>
<evidence type="ECO:0000313" key="3">
    <source>
        <dbReference type="Proteomes" id="UP001213691"/>
    </source>
</evidence>
<reference evidence="2 3" key="1">
    <citation type="submission" date="2023-02" db="EMBL/GenBank/DDBJ databases">
        <title>Genome sequence of Shewanella metallivivens ER-Te-42B-Light, sp. nov., enriched from sulfide tube worms (Riftia pachyptila) isolated from Explorer Ridge in the Pacific Ocean.</title>
        <authorList>
            <person name="Maltman C."/>
            <person name="Kuzyk S.B."/>
            <person name="Kyndt J.A."/>
            <person name="Yurkov V."/>
        </authorList>
    </citation>
    <scope>NUCLEOTIDE SEQUENCE [LARGE SCALE GENOMIC DNA]</scope>
    <source>
        <strain evidence="2 3">ER-Te-42B-Light</strain>
    </source>
</reference>
<evidence type="ECO:0000256" key="1">
    <source>
        <dbReference type="SAM" id="MobiDB-lite"/>
    </source>
</evidence>